<evidence type="ECO:0000313" key="1">
    <source>
        <dbReference type="EMBL" id="GAF36824.1"/>
    </source>
</evidence>
<reference evidence="2 4" key="2">
    <citation type="journal article" date="2015" name="Genome Announc.">
        <title>Expanding the biotechnology potential of lactobacilli through comparative genomics of 213 strains and associated genera.</title>
        <authorList>
            <person name="Sun Z."/>
            <person name="Harris H.M."/>
            <person name="McCann A."/>
            <person name="Guo C."/>
            <person name="Argimon S."/>
            <person name="Zhang W."/>
            <person name="Yang X."/>
            <person name="Jeffery I.B."/>
            <person name="Cooney J.C."/>
            <person name="Kagawa T.F."/>
            <person name="Liu W."/>
            <person name="Song Y."/>
            <person name="Salvetti E."/>
            <person name="Wrobel A."/>
            <person name="Rasinkangas P."/>
            <person name="Parkhill J."/>
            <person name="Rea M.C."/>
            <person name="O'Sullivan O."/>
            <person name="Ritari J."/>
            <person name="Douillard F.P."/>
            <person name="Paul Ross R."/>
            <person name="Yang R."/>
            <person name="Briner A.E."/>
            <person name="Felis G.E."/>
            <person name="de Vos W.M."/>
            <person name="Barrangou R."/>
            <person name="Klaenhammer T.R."/>
            <person name="Caufield P.W."/>
            <person name="Cui Y."/>
            <person name="Zhang H."/>
            <person name="O'Toole P.W."/>
        </authorList>
    </citation>
    <scope>NUCLEOTIDE SEQUENCE [LARGE SCALE GENOMIC DNA]</scope>
    <source>
        <strain evidence="2 4">DSM 18382</strain>
    </source>
</reference>
<dbReference type="Proteomes" id="UP000051966">
    <property type="component" value="Unassembled WGS sequence"/>
</dbReference>
<dbReference type="eggNOG" id="ENOG5033XFD">
    <property type="taxonomic scope" value="Bacteria"/>
</dbReference>
<comment type="caution">
    <text evidence="1">The sequence shown here is derived from an EMBL/GenBank/DDBJ whole genome shotgun (WGS) entry which is preliminary data.</text>
</comment>
<dbReference type="AlphaFoldDB" id="X0PAT4"/>
<dbReference type="EMBL" id="AZFY01000038">
    <property type="protein sequence ID" value="KRM09828.1"/>
    <property type="molecule type" value="Genomic_DNA"/>
</dbReference>
<evidence type="ECO:0000313" key="2">
    <source>
        <dbReference type="EMBL" id="KRM09828.1"/>
    </source>
</evidence>
<dbReference type="EMBL" id="BAKI01000018">
    <property type="protein sequence ID" value="GAF36824.1"/>
    <property type="molecule type" value="Genomic_DNA"/>
</dbReference>
<evidence type="ECO:0000313" key="3">
    <source>
        <dbReference type="Proteomes" id="UP000019488"/>
    </source>
</evidence>
<name>X0PAT4_9LACO</name>
<dbReference type="PATRIC" id="fig|1423743.5.peg.2429"/>
<proteinExistence type="predicted"/>
<dbReference type="RefSeq" id="WP_035179830.1">
    <property type="nucleotide sequence ID" value="NZ_AZFY01000038.1"/>
</dbReference>
<gene>
    <name evidence="2" type="ORF">FD41_GL002367</name>
    <name evidence="1" type="ORF">JCM14108_1812</name>
</gene>
<protein>
    <submittedName>
        <fullName evidence="1">Uncharacterized protein</fullName>
    </submittedName>
</protein>
<accession>X0PAT4</accession>
<dbReference type="STRING" id="1423743.FD41_GL002367"/>
<sequence>MAKLRSSIPDFTFTTTPKYRTCLERTVSAALPPDVSLKARNFARSTASSYWLLQKTTSQGPEWLTLRVATHPLWLENAQQLEIIWENPRDFKLLKDQLQRHLMISEMAPAFFRLNQIDLSTLKLLTELERHQLIWFIQMAPQIAEAHKHRRFDLATDFSRTFLMLGDRNNASHLLAKVISPDFHQKLAQYFGRNLLFSQFTRHQLLKLLPTNQWVQPIMAASAIPTDWRQTLELAYGSGFTRFCLNQIKNQQKRLKQTGKAPFR</sequence>
<dbReference type="Proteomes" id="UP000019488">
    <property type="component" value="Unassembled WGS sequence"/>
</dbReference>
<evidence type="ECO:0000313" key="4">
    <source>
        <dbReference type="Proteomes" id="UP000051966"/>
    </source>
</evidence>
<keyword evidence="4" id="KW-1185">Reference proteome</keyword>
<organism evidence="1 3">
    <name type="scientific">Lentilactobacillus farraginis DSM 18382 = JCM 14108</name>
    <dbReference type="NCBI Taxonomy" id="1423743"/>
    <lineage>
        <taxon>Bacteria</taxon>
        <taxon>Bacillati</taxon>
        <taxon>Bacillota</taxon>
        <taxon>Bacilli</taxon>
        <taxon>Lactobacillales</taxon>
        <taxon>Lactobacillaceae</taxon>
        <taxon>Lentilactobacillus</taxon>
    </lineage>
</organism>
<reference evidence="1" key="1">
    <citation type="journal article" date="2014" name="Genome Announc.">
        <title>Draft Genome Sequences of Two Lactobacillus Strains, L. farraginis JCM 14108T and L. composti JCM 14202T, Isolated from Compost of Distilled Shochu Residue.</title>
        <authorList>
            <person name="Yuki M."/>
            <person name="Oshima K."/>
            <person name="Suda W."/>
            <person name="Kitahara M."/>
            <person name="Kitamura K."/>
            <person name="Iida T."/>
            <person name="Hattori M."/>
            <person name="Ohkuma M."/>
        </authorList>
    </citation>
    <scope>NUCLEOTIDE SEQUENCE [LARGE SCALE GENOMIC DNA]</scope>
    <source>
        <strain evidence="1">JCM 14108</strain>
    </source>
</reference>